<keyword evidence="1" id="KW-1133">Transmembrane helix</keyword>
<feature type="transmembrane region" description="Helical" evidence="1">
    <location>
        <begin position="6"/>
        <end position="30"/>
    </location>
</feature>
<evidence type="ECO:0000313" key="3">
    <source>
        <dbReference type="Proteomes" id="UP000297447"/>
    </source>
</evidence>
<dbReference type="Pfam" id="PF08570">
    <property type="entry name" value="DUF1761"/>
    <property type="match status" value="1"/>
</dbReference>
<gene>
    <name evidence="2" type="ORF">E3T55_11620</name>
</gene>
<protein>
    <submittedName>
        <fullName evidence="2">DUF1761 domain-containing protein</fullName>
    </submittedName>
</protein>
<keyword evidence="1" id="KW-0812">Transmembrane</keyword>
<name>A0A4R8ZYU0_9MICO</name>
<dbReference type="AlphaFoldDB" id="A0A4R8ZYU0"/>
<feature type="transmembrane region" description="Helical" evidence="1">
    <location>
        <begin position="107"/>
        <end position="129"/>
    </location>
</feature>
<evidence type="ECO:0000256" key="1">
    <source>
        <dbReference type="SAM" id="Phobius"/>
    </source>
</evidence>
<dbReference type="OrthoDB" id="3692045at2"/>
<dbReference type="RefSeq" id="WP_134519740.1">
    <property type="nucleotide sequence ID" value="NZ_SOHE01000051.1"/>
</dbReference>
<keyword evidence="3" id="KW-1185">Reference proteome</keyword>
<organism evidence="2 3">
    <name type="scientific">Cryobacterium frigoriphilum</name>
    <dbReference type="NCBI Taxonomy" id="1259150"/>
    <lineage>
        <taxon>Bacteria</taxon>
        <taxon>Bacillati</taxon>
        <taxon>Actinomycetota</taxon>
        <taxon>Actinomycetes</taxon>
        <taxon>Micrococcales</taxon>
        <taxon>Microbacteriaceae</taxon>
        <taxon>Cryobacterium</taxon>
    </lineage>
</organism>
<dbReference type="InterPro" id="IPR013879">
    <property type="entry name" value="DUF1761"/>
</dbReference>
<evidence type="ECO:0000313" key="2">
    <source>
        <dbReference type="EMBL" id="TFD49118.1"/>
    </source>
</evidence>
<keyword evidence="1" id="KW-0472">Membrane</keyword>
<dbReference type="EMBL" id="SOHE01000051">
    <property type="protein sequence ID" value="TFD49118.1"/>
    <property type="molecule type" value="Genomic_DNA"/>
</dbReference>
<comment type="caution">
    <text evidence="2">The sequence shown here is derived from an EMBL/GenBank/DDBJ whole genome shotgun (WGS) entry which is preliminary data.</text>
</comment>
<feature type="transmembrane region" description="Helical" evidence="1">
    <location>
        <begin position="51"/>
        <end position="71"/>
    </location>
</feature>
<sequence>MDVSINWLAVLIAALSNFSIGALWYSTLFAKSWQREAGVTDEQLQTGAFRIFGAAFALAFVMAASLAAFIGDGGLGFGVFAGITTGTTFVAAAFGVNYLFERRSLTLFYINGSYSLVSFTVMGTIIGLLQ</sequence>
<accession>A0A4R8ZYU0</accession>
<feature type="transmembrane region" description="Helical" evidence="1">
    <location>
        <begin position="77"/>
        <end position="100"/>
    </location>
</feature>
<reference evidence="2 3" key="1">
    <citation type="submission" date="2019-03" db="EMBL/GenBank/DDBJ databases">
        <title>Genomics of glacier-inhabiting Cryobacterium strains.</title>
        <authorList>
            <person name="Liu Q."/>
            <person name="Xin Y.-H."/>
        </authorList>
    </citation>
    <scope>NUCLEOTIDE SEQUENCE [LARGE SCALE GENOMIC DNA]</scope>
    <source>
        <strain evidence="2 3">Hh14</strain>
    </source>
</reference>
<proteinExistence type="predicted"/>
<dbReference type="Proteomes" id="UP000297447">
    <property type="component" value="Unassembled WGS sequence"/>
</dbReference>